<reference evidence="1 2" key="1">
    <citation type="submission" date="2024-08" db="EMBL/GenBank/DDBJ databases">
        <title>Gnathostoma spinigerum genome.</title>
        <authorList>
            <person name="Gonzalez-Bertolin B."/>
            <person name="Monzon S."/>
            <person name="Zaballos A."/>
            <person name="Jimenez P."/>
            <person name="Dekumyoy P."/>
            <person name="Varona S."/>
            <person name="Cuesta I."/>
            <person name="Sumanam S."/>
            <person name="Adisakwattana P."/>
            <person name="Gasser R.B."/>
            <person name="Hernandez-Gonzalez A."/>
            <person name="Young N.D."/>
            <person name="Perteguer M.J."/>
        </authorList>
    </citation>
    <scope>NUCLEOTIDE SEQUENCE [LARGE SCALE GENOMIC DNA]</scope>
    <source>
        <strain evidence="1">AL3</strain>
        <tissue evidence="1">Liver</tissue>
    </source>
</reference>
<dbReference type="AlphaFoldDB" id="A0ABD6EDN3"/>
<sequence>MQQTVSIAKLLVGSLGFLDDDNVDINLIVSPVKGVGKFRLKILRKDSSTETVLDVSFIYTPIGEIYRSPSPAPAAAFFNEKYFLETLKAKSVKLEVARILGSAVVDDNGKRYPVVITRPINRNAYQGGKRTLGIEELKQVATFIARLQSAFRQTDHNCVRIVNENFSLIYTPFLDHLISNANSYLDELYRDYNGLFTNFQRTSDLIRSILKSPEILRDMHQFAMSSAESFALCHGFLTSDDVIFGDHHEIVEIRNWENVHYGCSVEDLAYIIITSATPRIRRNYSLSIIRSYYYCLVDMRCTTDALTVLREIYNEMHKYVVITSLPRLVSMLRVSDRGDECSNAELIERWETAVEDIAYYDGVETDDGQTYE</sequence>
<evidence type="ECO:0008006" key="3">
    <source>
        <dbReference type="Google" id="ProtNLM"/>
    </source>
</evidence>
<dbReference type="PANTHER" id="PTHR23020:SF21">
    <property type="entry name" value="CHK KINASE-LIKE DOMAIN-CONTAINING PROTEIN"/>
    <property type="match status" value="1"/>
</dbReference>
<protein>
    <recommendedName>
        <fullName evidence="3">Aminoglycoside phosphotransferase domain-containing protein</fullName>
    </recommendedName>
</protein>
<evidence type="ECO:0000313" key="2">
    <source>
        <dbReference type="Proteomes" id="UP001608902"/>
    </source>
</evidence>
<keyword evidence="2" id="KW-1185">Reference proteome</keyword>
<organism evidence="1 2">
    <name type="scientific">Gnathostoma spinigerum</name>
    <dbReference type="NCBI Taxonomy" id="75299"/>
    <lineage>
        <taxon>Eukaryota</taxon>
        <taxon>Metazoa</taxon>
        <taxon>Ecdysozoa</taxon>
        <taxon>Nematoda</taxon>
        <taxon>Chromadorea</taxon>
        <taxon>Rhabditida</taxon>
        <taxon>Spirurina</taxon>
        <taxon>Gnathostomatomorpha</taxon>
        <taxon>Gnathostomatoidea</taxon>
        <taxon>Gnathostomatidae</taxon>
        <taxon>Gnathostoma</taxon>
    </lineage>
</organism>
<comment type="caution">
    <text evidence="1">The sequence shown here is derived from an EMBL/GenBank/DDBJ whole genome shotgun (WGS) entry which is preliminary data.</text>
</comment>
<gene>
    <name evidence="1" type="ORF">AB6A40_004035</name>
</gene>
<dbReference type="InterPro" id="IPR011009">
    <property type="entry name" value="Kinase-like_dom_sf"/>
</dbReference>
<dbReference type="InterPro" id="IPR012877">
    <property type="entry name" value="Dhs-27"/>
</dbReference>
<dbReference type="EMBL" id="JBGFUD010002213">
    <property type="protein sequence ID" value="MFH4977326.1"/>
    <property type="molecule type" value="Genomic_DNA"/>
</dbReference>
<dbReference type="InterPro" id="IPR052961">
    <property type="entry name" value="Oxido-Kinase-like_Enzymes"/>
</dbReference>
<name>A0ABD6EDN3_9BILA</name>
<accession>A0ABD6EDN3</accession>
<dbReference type="Proteomes" id="UP001608902">
    <property type="component" value="Unassembled WGS sequence"/>
</dbReference>
<dbReference type="SUPFAM" id="SSF56112">
    <property type="entry name" value="Protein kinase-like (PK-like)"/>
    <property type="match status" value="1"/>
</dbReference>
<dbReference type="Pfam" id="PF07914">
    <property type="entry name" value="DUF1679"/>
    <property type="match status" value="1"/>
</dbReference>
<dbReference type="PANTHER" id="PTHR23020">
    <property type="entry name" value="UNCHARACTERIZED NUCLEAR HORMONE RECEPTOR-RELATED"/>
    <property type="match status" value="1"/>
</dbReference>
<evidence type="ECO:0000313" key="1">
    <source>
        <dbReference type="EMBL" id="MFH4977326.1"/>
    </source>
</evidence>
<proteinExistence type="predicted"/>